<evidence type="ECO:0000313" key="4">
    <source>
        <dbReference type="EMBL" id="MCU4741125.1"/>
    </source>
</evidence>
<dbReference type="RefSeq" id="WP_338002956.1">
    <property type="nucleotide sequence ID" value="NZ_JAOPKA010000003.1"/>
</dbReference>
<dbReference type="AlphaFoldDB" id="A0AAP3E160"/>
<dbReference type="Gene3D" id="3.30.360.10">
    <property type="entry name" value="Dihydrodipicolinate Reductase, domain 2"/>
    <property type="match status" value="1"/>
</dbReference>
<dbReference type="Proteomes" id="UP001321018">
    <property type="component" value="Unassembled WGS sequence"/>
</dbReference>
<dbReference type="PANTHER" id="PTHR43818:SF11">
    <property type="entry name" value="BCDNA.GH03377"/>
    <property type="match status" value="1"/>
</dbReference>
<feature type="domain" description="Gfo/Idh/MocA-like oxidoreductase N-terminal" evidence="2">
    <location>
        <begin position="4"/>
        <end position="119"/>
    </location>
</feature>
<name>A0AAP3E160_9EURY</name>
<keyword evidence="1" id="KW-0560">Oxidoreductase</keyword>
<reference evidence="4" key="1">
    <citation type="submission" date="2022-09" db="EMBL/GenBank/DDBJ databases">
        <title>Enrichment on poylsaccharides allowed isolation of novel metabolic and taxonomic groups of Haloarchaea.</title>
        <authorList>
            <person name="Sorokin D.Y."/>
            <person name="Elcheninov A.G."/>
            <person name="Khizhniak T.V."/>
            <person name="Kolganova T.V."/>
            <person name="Kublanov I.V."/>
        </authorList>
    </citation>
    <scope>NUCLEOTIDE SEQUENCE</scope>
    <source>
        <strain evidence="4">AArc-xg1-1</strain>
    </source>
</reference>
<evidence type="ECO:0000313" key="5">
    <source>
        <dbReference type="Proteomes" id="UP001321018"/>
    </source>
</evidence>
<protein>
    <submittedName>
        <fullName evidence="4">Gfo/Idh/MocA family oxidoreductase</fullName>
    </submittedName>
</protein>
<sequence>MTIDIGIVGAGNRGQQHAGEYETVEGATVAAVADIDEEAATELAEAHGASVYGDFRDMLEDAALDAVSVCVHNNLHRPVTVAAAEAGCHVFCEKPLAATYTDAKAMADACEAAGVELGVQNVELFTPETRAARTLIDDGKLGDPYYARGVFSRRRGRPYIDGYGTPSFVSKDASGGGPVIDIGTYVLGQLLYLLGNAPVERVGGSTFEHTADAYDEELVGDREVYGERLAESGYDVEDAGVGFAHLEDGSLLSLRAAWHMFLPDEPSVVAGSQGGLQIDPFEFYTTTADYEATVSLDLDEFERRQGLLGSETGYDVEGESQFAHWIDTLEGDAEAPIPTGELALNSMLVMEGIYLAQEAGRELTAEEIAERSESSAVEL</sequence>
<dbReference type="EMBL" id="JAOPKA010000003">
    <property type="protein sequence ID" value="MCU4741125.1"/>
    <property type="molecule type" value="Genomic_DNA"/>
</dbReference>
<dbReference type="InterPro" id="IPR000683">
    <property type="entry name" value="Gfo/Idh/MocA-like_OxRdtase_N"/>
</dbReference>
<dbReference type="InterPro" id="IPR036291">
    <property type="entry name" value="NAD(P)-bd_dom_sf"/>
</dbReference>
<feature type="domain" description="GFO/IDH/MocA-like oxidoreductase" evidence="3">
    <location>
        <begin position="130"/>
        <end position="276"/>
    </location>
</feature>
<dbReference type="SUPFAM" id="SSF55347">
    <property type="entry name" value="Glyceraldehyde-3-phosphate dehydrogenase-like, C-terminal domain"/>
    <property type="match status" value="1"/>
</dbReference>
<accession>A0AAP3E160</accession>
<evidence type="ECO:0000259" key="2">
    <source>
        <dbReference type="Pfam" id="PF01408"/>
    </source>
</evidence>
<dbReference type="Pfam" id="PF22725">
    <property type="entry name" value="GFO_IDH_MocA_C3"/>
    <property type="match status" value="1"/>
</dbReference>
<evidence type="ECO:0000256" key="1">
    <source>
        <dbReference type="ARBA" id="ARBA00023002"/>
    </source>
</evidence>
<gene>
    <name evidence="4" type="ORF">OB960_06900</name>
</gene>
<dbReference type="Pfam" id="PF01408">
    <property type="entry name" value="GFO_IDH_MocA"/>
    <property type="match status" value="1"/>
</dbReference>
<comment type="caution">
    <text evidence="4">The sequence shown here is derived from an EMBL/GenBank/DDBJ whole genome shotgun (WGS) entry which is preliminary data.</text>
</comment>
<dbReference type="GO" id="GO:0000166">
    <property type="term" value="F:nucleotide binding"/>
    <property type="evidence" value="ECO:0007669"/>
    <property type="project" value="InterPro"/>
</dbReference>
<dbReference type="GO" id="GO:0016491">
    <property type="term" value="F:oxidoreductase activity"/>
    <property type="evidence" value="ECO:0007669"/>
    <property type="project" value="UniProtKB-KW"/>
</dbReference>
<dbReference type="InterPro" id="IPR050463">
    <property type="entry name" value="Gfo/Idh/MocA_oxidrdct_glycsds"/>
</dbReference>
<dbReference type="PANTHER" id="PTHR43818">
    <property type="entry name" value="BCDNA.GH03377"/>
    <property type="match status" value="1"/>
</dbReference>
<proteinExistence type="predicted"/>
<organism evidence="4 5">
    <name type="scientific">Natronoglomus mannanivorans</name>
    <dbReference type="NCBI Taxonomy" id="2979990"/>
    <lineage>
        <taxon>Archaea</taxon>
        <taxon>Methanobacteriati</taxon>
        <taxon>Methanobacteriota</taxon>
        <taxon>Stenosarchaea group</taxon>
        <taxon>Halobacteria</taxon>
        <taxon>Halobacteriales</taxon>
        <taxon>Natrialbaceae</taxon>
        <taxon>Natronoglomus</taxon>
    </lineage>
</organism>
<dbReference type="Gene3D" id="3.40.50.720">
    <property type="entry name" value="NAD(P)-binding Rossmann-like Domain"/>
    <property type="match status" value="1"/>
</dbReference>
<dbReference type="SUPFAM" id="SSF51735">
    <property type="entry name" value="NAD(P)-binding Rossmann-fold domains"/>
    <property type="match status" value="1"/>
</dbReference>
<evidence type="ECO:0000259" key="3">
    <source>
        <dbReference type="Pfam" id="PF22725"/>
    </source>
</evidence>
<dbReference type="InterPro" id="IPR055170">
    <property type="entry name" value="GFO_IDH_MocA-like_dom"/>
</dbReference>